<dbReference type="GO" id="GO:0015293">
    <property type="term" value="F:symporter activity"/>
    <property type="evidence" value="ECO:0007669"/>
    <property type="project" value="UniProtKB-KW"/>
</dbReference>
<feature type="transmembrane region" description="Helical" evidence="3">
    <location>
        <begin position="445"/>
        <end position="465"/>
    </location>
</feature>
<proteinExistence type="predicted"/>
<dbReference type="SUPFAM" id="SSF103473">
    <property type="entry name" value="MFS general substrate transporter"/>
    <property type="match status" value="1"/>
</dbReference>
<feature type="transmembrane region" description="Helical" evidence="3">
    <location>
        <begin position="43"/>
        <end position="61"/>
    </location>
</feature>
<keyword evidence="3" id="KW-0812">Transmembrane</keyword>
<reference evidence="4" key="1">
    <citation type="submission" date="2019-08" db="EMBL/GenBank/DDBJ databases">
        <authorList>
            <person name="Kucharzyk K."/>
            <person name="Murdoch R.W."/>
            <person name="Higgins S."/>
            <person name="Loffler F."/>
        </authorList>
    </citation>
    <scope>NUCLEOTIDE SEQUENCE</scope>
</reference>
<evidence type="ECO:0000256" key="2">
    <source>
        <dbReference type="ARBA" id="ARBA00022847"/>
    </source>
</evidence>
<name>A0A644Y3Z5_9ZZZZ</name>
<feature type="transmembrane region" description="Helical" evidence="3">
    <location>
        <begin position="343"/>
        <end position="360"/>
    </location>
</feature>
<accession>A0A644Y3Z5</accession>
<dbReference type="Pfam" id="PF13347">
    <property type="entry name" value="MFS_2"/>
    <property type="match status" value="1"/>
</dbReference>
<protein>
    <submittedName>
        <fullName evidence="4">Lactose permease</fullName>
    </submittedName>
</protein>
<feature type="transmembrane region" description="Helical" evidence="3">
    <location>
        <begin position="269"/>
        <end position="290"/>
    </location>
</feature>
<evidence type="ECO:0000256" key="1">
    <source>
        <dbReference type="ARBA" id="ARBA00022448"/>
    </source>
</evidence>
<keyword evidence="2" id="KW-0769">Symport</keyword>
<evidence type="ECO:0000313" key="4">
    <source>
        <dbReference type="EMBL" id="MPM22631.1"/>
    </source>
</evidence>
<keyword evidence="3" id="KW-0472">Membrane</keyword>
<dbReference type="InterPro" id="IPR001927">
    <property type="entry name" value="Na/Gal_symport"/>
</dbReference>
<feature type="transmembrane region" description="Helical" evidence="3">
    <location>
        <begin position="381"/>
        <end position="401"/>
    </location>
</feature>
<dbReference type="GO" id="GO:0008643">
    <property type="term" value="P:carbohydrate transport"/>
    <property type="evidence" value="ECO:0007669"/>
    <property type="project" value="InterPro"/>
</dbReference>
<feature type="transmembrane region" description="Helical" evidence="3">
    <location>
        <begin position="105"/>
        <end position="126"/>
    </location>
</feature>
<feature type="transmembrane region" description="Helical" evidence="3">
    <location>
        <begin position="21"/>
        <end position="37"/>
    </location>
</feature>
<dbReference type="Gene3D" id="1.20.1250.20">
    <property type="entry name" value="MFS general substrate transporter like domains"/>
    <property type="match status" value="2"/>
</dbReference>
<sequence length="490" mass="54388">MIAQDKKNLWMYPLGTVGRDMVYTLFTNYILTFILFTRTLDPAHLAAITAIMIAARVFDALNDPIMGNIIERTRTKWGKFKPWLLIGILSTSLVVYAAFNNDLQGWPFVIFFGGIYFLYSITYTMNDIAYWGMVPALSSDGHSRNQFTSRATLFAGIGGTLAAILIPMLTTGSLTIGGNTATAYGVVALAICIVSPLFVSFTLLGVKENRSDMAKPAIKVSLKMIIRTIVSNDQLLWISLIFLIQQIGNGIVLGGVGSTYIYFEFGYSGALYSLFTTVGMSATAFLMIFYPAISKKVPRKKLMTIMQIVSAVGYCFMLAAGLLMSPATTKFMIITAGYMLANFGQYCFYLIMMISIINTVEYHEYKFGSRNEAIITSLRPFLTKLGSALVVAITSASYMVFGVTGFSNRISEMENQTARMLITEAEKLSNITTILAEVQKSQTKGLLVVFTVVPLALMFLSYLIYQKKYRLDEGEYDRLCLELAKRNEAT</sequence>
<dbReference type="AlphaFoldDB" id="A0A644Y3Z5"/>
<feature type="transmembrane region" description="Helical" evidence="3">
    <location>
        <begin position="181"/>
        <end position="206"/>
    </location>
</feature>
<dbReference type="PANTHER" id="PTHR11328:SF36">
    <property type="entry name" value="MELIBIOSE PERMEASE"/>
    <property type="match status" value="1"/>
</dbReference>
<dbReference type="NCBIfam" id="TIGR00792">
    <property type="entry name" value="gph"/>
    <property type="match status" value="1"/>
</dbReference>
<dbReference type="GO" id="GO:0006814">
    <property type="term" value="P:sodium ion transport"/>
    <property type="evidence" value="ECO:0007669"/>
    <property type="project" value="InterPro"/>
</dbReference>
<feature type="transmembrane region" description="Helical" evidence="3">
    <location>
        <begin position="235"/>
        <end position="263"/>
    </location>
</feature>
<dbReference type="GO" id="GO:0005886">
    <property type="term" value="C:plasma membrane"/>
    <property type="evidence" value="ECO:0007669"/>
    <property type="project" value="TreeGrafter"/>
</dbReference>
<feature type="transmembrane region" description="Helical" evidence="3">
    <location>
        <begin position="302"/>
        <end position="323"/>
    </location>
</feature>
<dbReference type="InterPro" id="IPR036259">
    <property type="entry name" value="MFS_trans_sf"/>
</dbReference>
<feature type="transmembrane region" description="Helical" evidence="3">
    <location>
        <begin position="147"/>
        <end position="169"/>
    </location>
</feature>
<dbReference type="PANTHER" id="PTHR11328">
    <property type="entry name" value="MAJOR FACILITATOR SUPERFAMILY DOMAIN-CONTAINING PROTEIN"/>
    <property type="match status" value="1"/>
</dbReference>
<keyword evidence="3" id="KW-1133">Transmembrane helix</keyword>
<feature type="transmembrane region" description="Helical" evidence="3">
    <location>
        <begin position="82"/>
        <end position="99"/>
    </location>
</feature>
<dbReference type="InterPro" id="IPR039672">
    <property type="entry name" value="MFS_2"/>
</dbReference>
<evidence type="ECO:0000256" key="3">
    <source>
        <dbReference type="SAM" id="Phobius"/>
    </source>
</evidence>
<comment type="caution">
    <text evidence="4">The sequence shown here is derived from an EMBL/GenBank/DDBJ whole genome shotgun (WGS) entry which is preliminary data.</text>
</comment>
<organism evidence="4">
    <name type="scientific">bioreactor metagenome</name>
    <dbReference type="NCBI Taxonomy" id="1076179"/>
    <lineage>
        <taxon>unclassified sequences</taxon>
        <taxon>metagenomes</taxon>
        <taxon>ecological metagenomes</taxon>
    </lineage>
</organism>
<gene>
    <name evidence="4" type="primary">lacS</name>
    <name evidence="4" type="ORF">SDC9_69088</name>
</gene>
<keyword evidence="1" id="KW-0813">Transport</keyword>
<dbReference type="EMBL" id="VSSQ01003851">
    <property type="protein sequence ID" value="MPM22631.1"/>
    <property type="molecule type" value="Genomic_DNA"/>
</dbReference>